<dbReference type="STRING" id="1081104.A0A168E380"/>
<dbReference type="OrthoDB" id="6612291at2759"/>
<evidence type="ECO:0000256" key="1">
    <source>
        <dbReference type="SAM" id="MobiDB-lite"/>
    </source>
</evidence>
<name>A0A168E380_CORFA</name>
<dbReference type="EMBL" id="AZHB01000001">
    <property type="protein sequence ID" value="OAA73323.1"/>
    <property type="molecule type" value="Genomic_DNA"/>
</dbReference>
<dbReference type="Proteomes" id="UP000076744">
    <property type="component" value="Unassembled WGS sequence"/>
</dbReference>
<dbReference type="AlphaFoldDB" id="A0A168E380"/>
<comment type="caution">
    <text evidence="2">The sequence shown here is derived from an EMBL/GenBank/DDBJ whole genome shotgun (WGS) entry which is preliminary data.</text>
</comment>
<sequence>MRRAADLGDGDDESGGLYSPSIPEATDAAEESVDEIEFEEPIDNRDENLSVIKRNFLDRLAEVLAKFKTAKRAAKSANRNCDAKHVTSLMMVEDPSKKTARIFCAKNEGLDEDDDYFLHKLEQLYQNIVTNGKPTLSFSVIERGIFAMTYLS</sequence>
<keyword evidence="3" id="KW-1185">Reference proteome</keyword>
<feature type="region of interest" description="Disordered" evidence="1">
    <location>
        <begin position="1"/>
        <end position="34"/>
    </location>
</feature>
<evidence type="ECO:0000313" key="2">
    <source>
        <dbReference type="EMBL" id="OAA73323.1"/>
    </source>
</evidence>
<protein>
    <submittedName>
        <fullName evidence="2">Uncharacterized protein</fullName>
    </submittedName>
</protein>
<organism evidence="2 3">
    <name type="scientific">Cordyceps fumosorosea (strain ARSEF 2679)</name>
    <name type="common">Isaria fumosorosea</name>
    <dbReference type="NCBI Taxonomy" id="1081104"/>
    <lineage>
        <taxon>Eukaryota</taxon>
        <taxon>Fungi</taxon>
        <taxon>Dikarya</taxon>
        <taxon>Ascomycota</taxon>
        <taxon>Pezizomycotina</taxon>
        <taxon>Sordariomycetes</taxon>
        <taxon>Hypocreomycetidae</taxon>
        <taxon>Hypocreales</taxon>
        <taxon>Cordycipitaceae</taxon>
        <taxon>Cordyceps</taxon>
    </lineage>
</organism>
<proteinExistence type="predicted"/>
<gene>
    <name evidence="2" type="ORF">ISF_00224</name>
</gene>
<dbReference type="RefSeq" id="XP_018708281.1">
    <property type="nucleotide sequence ID" value="XM_018843831.1"/>
</dbReference>
<accession>A0A168E380</accession>
<reference evidence="2 3" key="1">
    <citation type="journal article" date="2016" name="Genome Biol. Evol.">
        <title>Divergent and convergent evolution of fungal pathogenicity.</title>
        <authorList>
            <person name="Shang Y."/>
            <person name="Xiao G."/>
            <person name="Zheng P."/>
            <person name="Cen K."/>
            <person name="Zhan S."/>
            <person name="Wang C."/>
        </authorList>
    </citation>
    <scope>NUCLEOTIDE SEQUENCE [LARGE SCALE GENOMIC DNA]</scope>
    <source>
        <strain evidence="2 3">ARSEF 2679</strain>
    </source>
</reference>
<dbReference type="GeneID" id="30016516"/>
<evidence type="ECO:0000313" key="3">
    <source>
        <dbReference type="Proteomes" id="UP000076744"/>
    </source>
</evidence>